<feature type="domain" description="Acyl-CoA dehydrogenase/oxidase C-terminal" evidence="6">
    <location>
        <begin position="213"/>
        <end position="318"/>
    </location>
</feature>
<proteinExistence type="inferred from homology"/>
<feature type="domain" description="Acyl-CoA dehydrogenase/oxidase N-terminal" evidence="7">
    <location>
        <begin position="5"/>
        <end position="84"/>
    </location>
</feature>
<organism evidence="8 9">
    <name type="scientific">Caldalkalibacillus uzonensis</name>
    <dbReference type="NCBI Taxonomy" id="353224"/>
    <lineage>
        <taxon>Bacteria</taxon>
        <taxon>Bacillati</taxon>
        <taxon>Bacillota</taxon>
        <taxon>Bacilli</taxon>
        <taxon>Bacillales</taxon>
        <taxon>Bacillaceae</taxon>
        <taxon>Caldalkalibacillus</taxon>
    </lineage>
</organism>
<evidence type="ECO:0000313" key="9">
    <source>
        <dbReference type="Proteomes" id="UP001232445"/>
    </source>
</evidence>
<dbReference type="Proteomes" id="UP001232445">
    <property type="component" value="Unassembled WGS sequence"/>
</dbReference>
<dbReference type="SUPFAM" id="SSF56645">
    <property type="entry name" value="Acyl-CoA dehydrogenase NM domain-like"/>
    <property type="match status" value="1"/>
</dbReference>
<comment type="caution">
    <text evidence="8">The sequence shown here is derived from an EMBL/GenBank/DDBJ whole genome shotgun (WGS) entry which is preliminary data.</text>
</comment>
<protein>
    <submittedName>
        <fullName evidence="8">Acyl-CoA dehydrogenase</fullName>
        <ecNumber evidence="8">1.3.8.7</ecNumber>
    </submittedName>
</protein>
<evidence type="ECO:0000256" key="3">
    <source>
        <dbReference type="ARBA" id="ARBA00022630"/>
    </source>
</evidence>
<evidence type="ECO:0000256" key="1">
    <source>
        <dbReference type="ARBA" id="ARBA00001974"/>
    </source>
</evidence>
<evidence type="ECO:0000313" key="8">
    <source>
        <dbReference type="EMBL" id="MDQ0340831.1"/>
    </source>
</evidence>
<dbReference type="PANTHER" id="PTHR43884">
    <property type="entry name" value="ACYL-COA DEHYDROGENASE"/>
    <property type="match status" value="1"/>
</dbReference>
<dbReference type="EMBL" id="JAUSUQ010000020">
    <property type="protein sequence ID" value="MDQ0340831.1"/>
    <property type="molecule type" value="Genomic_DNA"/>
</dbReference>
<dbReference type="RefSeq" id="WP_307343150.1">
    <property type="nucleotide sequence ID" value="NZ_JAUSUQ010000020.1"/>
</dbReference>
<dbReference type="InterPro" id="IPR009075">
    <property type="entry name" value="AcylCo_DH/oxidase_C"/>
</dbReference>
<dbReference type="Pfam" id="PF00441">
    <property type="entry name" value="Acyl-CoA_dh_1"/>
    <property type="match status" value="1"/>
</dbReference>
<name>A0ABU0CXF0_9BACI</name>
<dbReference type="PANTHER" id="PTHR43884:SF20">
    <property type="entry name" value="ACYL-COA DEHYDROGENASE FADE28"/>
    <property type="match status" value="1"/>
</dbReference>
<keyword evidence="3" id="KW-0285">Flavoprotein</keyword>
<dbReference type="Gene3D" id="1.10.540.10">
    <property type="entry name" value="Acyl-CoA dehydrogenase/oxidase, N-terminal domain"/>
    <property type="match status" value="1"/>
</dbReference>
<evidence type="ECO:0000256" key="4">
    <source>
        <dbReference type="ARBA" id="ARBA00022827"/>
    </source>
</evidence>
<dbReference type="SUPFAM" id="SSF47203">
    <property type="entry name" value="Acyl-CoA dehydrogenase C-terminal domain-like"/>
    <property type="match status" value="1"/>
</dbReference>
<keyword evidence="4" id="KW-0274">FAD</keyword>
<accession>A0ABU0CXF0</accession>
<dbReference type="EC" id="1.3.8.7" evidence="8"/>
<dbReference type="InterPro" id="IPR009100">
    <property type="entry name" value="AcylCoA_DH/oxidase_NM_dom_sf"/>
</dbReference>
<dbReference type="GO" id="GO:0070991">
    <property type="term" value="F:medium-chain fatty acyl-CoA dehydrogenase activity"/>
    <property type="evidence" value="ECO:0007669"/>
    <property type="project" value="UniProtKB-EC"/>
</dbReference>
<evidence type="ECO:0000256" key="5">
    <source>
        <dbReference type="ARBA" id="ARBA00023002"/>
    </source>
</evidence>
<gene>
    <name evidence="8" type="ORF">J2S00_003671</name>
</gene>
<dbReference type="InterPro" id="IPR013786">
    <property type="entry name" value="AcylCoA_DH/ox_N"/>
</dbReference>
<sequence>MNDIREMIVDTTARIMKDLVSKETVNNAEKGIWPGELWDILEEMGLTMIGIPEEQGGAGGSYGDALSALKIAGKYSAPIPLAETLIANWLLHQLQFDIKEGSLTLTSVSDLEAIQFEQTADSWYVTGSAQNVPWARFANEIIVIGTATSGTTAIGVVYPQDCTVIPGQNLAGEARDRLIFNRAQVKGSVRTFPNLNEICQWIWFTGALTRIVLMSGALERILELSVTYSKERKQFGQHIGKFQAIQHQLAVLSGEVVAANLAANYAIEAFEDGDGLNQIMLAKARVSEAVGTAVPIAHQVHGAIGFTHEHPLHHSTRRLWSWRDEFGHENEWSDRLGEYVMQAGPNHLWSFISS</sequence>
<comment type="cofactor">
    <cofactor evidence="1">
        <name>FAD</name>
        <dbReference type="ChEBI" id="CHEBI:57692"/>
    </cofactor>
</comment>
<keyword evidence="9" id="KW-1185">Reference proteome</keyword>
<dbReference type="Gene3D" id="1.20.140.10">
    <property type="entry name" value="Butyryl-CoA Dehydrogenase, subunit A, domain 3"/>
    <property type="match status" value="1"/>
</dbReference>
<reference evidence="8 9" key="1">
    <citation type="submission" date="2023-07" db="EMBL/GenBank/DDBJ databases">
        <title>Genomic Encyclopedia of Type Strains, Phase IV (KMG-IV): sequencing the most valuable type-strain genomes for metagenomic binning, comparative biology and taxonomic classification.</title>
        <authorList>
            <person name="Goeker M."/>
        </authorList>
    </citation>
    <scope>NUCLEOTIDE SEQUENCE [LARGE SCALE GENOMIC DNA]</scope>
    <source>
        <strain evidence="8 9">DSM 17740</strain>
    </source>
</reference>
<evidence type="ECO:0000259" key="7">
    <source>
        <dbReference type="Pfam" id="PF02771"/>
    </source>
</evidence>
<evidence type="ECO:0000256" key="2">
    <source>
        <dbReference type="ARBA" id="ARBA00009347"/>
    </source>
</evidence>
<dbReference type="InterPro" id="IPR036250">
    <property type="entry name" value="AcylCo_DH-like_C"/>
</dbReference>
<keyword evidence="5 8" id="KW-0560">Oxidoreductase</keyword>
<comment type="similarity">
    <text evidence="2">Belongs to the acyl-CoA dehydrogenase family.</text>
</comment>
<dbReference type="Pfam" id="PF02771">
    <property type="entry name" value="Acyl-CoA_dh_N"/>
    <property type="match status" value="1"/>
</dbReference>
<evidence type="ECO:0000259" key="6">
    <source>
        <dbReference type="Pfam" id="PF00441"/>
    </source>
</evidence>
<dbReference type="InterPro" id="IPR037069">
    <property type="entry name" value="AcylCoA_DH/ox_N_sf"/>
</dbReference>